<feature type="domain" description="Phospholipase C/D" evidence="1">
    <location>
        <begin position="5"/>
        <end position="151"/>
    </location>
</feature>
<proteinExistence type="predicted"/>
<reference evidence="2 3" key="1">
    <citation type="submission" date="2016-11" db="EMBL/GenBank/DDBJ databases">
        <authorList>
            <person name="Varghese N."/>
            <person name="Submissions S."/>
        </authorList>
    </citation>
    <scope>NUCLEOTIDE SEQUENCE [LARGE SCALE GENOMIC DNA]</scope>
    <source>
        <strain evidence="2 3">DSM 19027</strain>
    </source>
</reference>
<gene>
    <name evidence="2" type="ORF">SAMN05444373_105610</name>
</gene>
<dbReference type="Pfam" id="PF00882">
    <property type="entry name" value="Zn_dep_PLPC"/>
    <property type="match status" value="1"/>
</dbReference>
<dbReference type="Proteomes" id="UP000324781">
    <property type="component" value="Unassembled WGS sequence"/>
</dbReference>
<evidence type="ECO:0000313" key="3">
    <source>
        <dbReference type="Proteomes" id="UP000324781"/>
    </source>
</evidence>
<evidence type="ECO:0000259" key="1">
    <source>
        <dbReference type="Pfam" id="PF00882"/>
    </source>
</evidence>
<organism evidence="2 3">
    <name type="scientific">Thermoclostridium caenicola</name>
    <dbReference type="NCBI Taxonomy" id="659425"/>
    <lineage>
        <taxon>Bacteria</taxon>
        <taxon>Bacillati</taxon>
        <taxon>Bacillota</taxon>
        <taxon>Clostridia</taxon>
        <taxon>Eubacteriales</taxon>
        <taxon>Oscillospiraceae</taxon>
        <taxon>Thermoclostridium</taxon>
    </lineage>
</organism>
<dbReference type="RefSeq" id="WP_149679478.1">
    <property type="nucleotide sequence ID" value="NZ_FQZP01000056.1"/>
</dbReference>
<protein>
    <submittedName>
        <fullName evidence="2">Zinc dependent phospholipase C</fullName>
    </submittedName>
</protein>
<dbReference type="EMBL" id="FQZP01000056">
    <property type="protein sequence ID" value="SHJ45470.1"/>
    <property type="molecule type" value="Genomic_DNA"/>
</dbReference>
<sequence length="197" mass="23223">MNIIMHLLFSYNMRRIIRKHSGVKLNLLGFMYGNILPDIKAICKPHRISESLPFVVKRAKDLMKEPNQTGSRYSWSRKLGIITHYLSDYFCYAHQDHYDKGLGRHMLYEMRMISKYRKGLKLYRVKFSKAYHGLTPDEFERWILERNRQYNNQPRSHAGDISHALYTGSMIGKSILLYRPVWTKPKKAQRAVPVSSG</sequence>
<dbReference type="AlphaFoldDB" id="A0A1M6JFN8"/>
<dbReference type="InterPro" id="IPR029002">
    <property type="entry name" value="PLPC/GPLD1"/>
</dbReference>
<name>A0A1M6JFN8_9FIRM</name>
<keyword evidence="3" id="KW-1185">Reference proteome</keyword>
<evidence type="ECO:0000313" key="2">
    <source>
        <dbReference type="EMBL" id="SHJ45470.1"/>
    </source>
</evidence>
<dbReference type="OrthoDB" id="2878022at2"/>
<accession>A0A1M6JFN8</accession>